<evidence type="ECO:0000313" key="1">
    <source>
        <dbReference type="EMBL" id="ALO80122.1"/>
    </source>
</evidence>
<dbReference type="EMBL" id="KT962245">
    <property type="protein sequence ID" value="ALO80122.1"/>
    <property type="molecule type" value="Genomic_RNA"/>
</dbReference>
<proteinExistence type="predicted"/>
<reference evidence="1 2" key="1">
    <citation type="submission" date="2015-10" db="EMBL/GenBank/DDBJ databases">
        <title>Large-scale maps of variable infection efficiencies in aquatic Bacteriodetes phage-host model systems.</title>
        <authorList>
            <person name="Holmfeldt K."/>
            <person name="Solonenko N."/>
            <person name="Howard-Varona C."/>
            <person name="Moreno M."/>
            <person name="Malmstrom R.R."/>
            <person name="Blow M.J."/>
            <person name="Sullivan M.B."/>
        </authorList>
    </citation>
    <scope>NUCLEOTIDE SEQUENCE [LARGE SCALE GENOMIC DNA]</scope>
</reference>
<evidence type="ECO:0000313" key="2">
    <source>
        <dbReference type="Proteomes" id="UP000229115"/>
    </source>
</evidence>
<sequence>MTDIMNGGIIANILKYIQDKGGILKKEDEEFMNKMLDLPKNEWISLDANGEPITQKQANEEFMSELTKYRHIK</sequence>
<name>A0A0S2MW38_9CAUD</name>
<dbReference type="Proteomes" id="UP000229115">
    <property type="component" value="Segment"/>
</dbReference>
<organism evidence="1 2">
    <name type="scientific">Cellulophaga phage phi4:1_13</name>
    <dbReference type="NCBI Taxonomy" id="1747284"/>
    <lineage>
        <taxon>Viruses</taxon>
        <taxon>Duplodnaviria</taxon>
        <taxon>Heunggongvirae</taxon>
        <taxon>Uroviricota</taxon>
        <taxon>Caudoviricetes</taxon>
        <taxon>Lightbulbvirus</taxon>
        <taxon>Lightbulbvirus Cba41</taxon>
    </lineage>
</organism>
<protein>
    <submittedName>
        <fullName evidence="1">Uncharacterized protein</fullName>
    </submittedName>
</protein>
<gene>
    <name evidence="1" type="ORF">Phi4113_113</name>
</gene>
<accession>A0A0S2MW38</accession>